<keyword evidence="1" id="KW-1133">Transmembrane helix</keyword>
<gene>
    <name evidence="2" type="ORF">HU200_013184</name>
</gene>
<accession>A0A835KL88</accession>
<keyword evidence="1" id="KW-0812">Transmembrane</keyword>
<dbReference type="EMBL" id="JACEFO010001135">
    <property type="protein sequence ID" value="KAF8747775.1"/>
    <property type="molecule type" value="Genomic_DNA"/>
</dbReference>
<sequence>MWKRIRGISFIIIHLVKHAGFFFIFSGIPLWTNKL</sequence>
<organism evidence="2 3">
    <name type="scientific">Digitaria exilis</name>
    <dbReference type="NCBI Taxonomy" id="1010633"/>
    <lineage>
        <taxon>Eukaryota</taxon>
        <taxon>Viridiplantae</taxon>
        <taxon>Streptophyta</taxon>
        <taxon>Embryophyta</taxon>
        <taxon>Tracheophyta</taxon>
        <taxon>Spermatophyta</taxon>
        <taxon>Magnoliopsida</taxon>
        <taxon>Liliopsida</taxon>
        <taxon>Poales</taxon>
        <taxon>Poaceae</taxon>
        <taxon>PACMAD clade</taxon>
        <taxon>Panicoideae</taxon>
        <taxon>Panicodae</taxon>
        <taxon>Paniceae</taxon>
        <taxon>Anthephorinae</taxon>
        <taxon>Digitaria</taxon>
    </lineage>
</organism>
<reference evidence="2" key="1">
    <citation type="submission" date="2020-07" db="EMBL/GenBank/DDBJ databases">
        <title>Genome sequence and genetic diversity analysis of an under-domesticated orphan crop, white fonio (Digitaria exilis).</title>
        <authorList>
            <person name="Bennetzen J.L."/>
            <person name="Chen S."/>
            <person name="Ma X."/>
            <person name="Wang X."/>
            <person name="Yssel A.E.J."/>
            <person name="Chaluvadi S.R."/>
            <person name="Johnson M."/>
            <person name="Gangashetty P."/>
            <person name="Hamidou F."/>
            <person name="Sanogo M.D."/>
            <person name="Zwaenepoel A."/>
            <person name="Wallace J."/>
            <person name="Van De Peer Y."/>
            <person name="Van Deynze A."/>
        </authorList>
    </citation>
    <scope>NUCLEOTIDE SEQUENCE</scope>
    <source>
        <tissue evidence="2">Leaves</tissue>
    </source>
</reference>
<dbReference type="AlphaFoldDB" id="A0A835KL88"/>
<keyword evidence="3" id="KW-1185">Reference proteome</keyword>
<comment type="caution">
    <text evidence="2">The sequence shown here is derived from an EMBL/GenBank/DDBJ whole genome shotgun (WGS) entry which is preliminary data.</text>
</comment>
<dbReference type="Proteomes" id="UP000636709">
    <property type="component" value="Unassembled WGS sequence"/>
</dbReference>
<feature type="transmembrane region" description="Helical" evidence="1">
    <location>
        <begin position="7"/>
        <end position="31"/>
    </location>
</feature>
<name>A0A835KL88_9POAL</name>
<evidence type="ECO:0000313" key="3">
    <source>
        <dbReference type="Proteomes" id="UP000636709"/>
    </source>
</evidence>
<proteinExistence type="predicted"/>
<evidence type="ECO:0000256" key="1">
    <source>
        <dbReference type="SAM" id="Phobius"/>
    </source>
</evidence>
<protein>
    <submittedName>
        <fullName evidence="2">Uncharacterized protein</fullName>
    </submittedName>
</protein>
<evidence type="ECO:0000313" key="2">
    <source>
        <dbReference type="EMBL" id="KAF8747775.1"/>
    </source>
</evidence>
<keyword evidence="1" id="KW-0472">Membrane</keyword>